<reference evidence="2" key="1">
    <citation type="journal article" date="2018" name="Genome Biol.">
        <title>SKESA: strategic k-mer extension for scrupulous assemblies.</title>
        <authorList>
            <person name="Souvorov A."/>
            <person name="Agarwala R."/>
            <person name="Lipman D.J."/>
        </authorList>
    </citation>
    <scope>NUCLEOTIDE SEQUENCE</scope>
    <source>
        <strain evidence="2">Morganella morganii ARLG-3209</strain>
    </source>
</reference>
<protein>
    <submittedName>
        <fullName evidence="2">DUF4123 domain-containing protein</fullName>
    </submittedName>
</protein>
<accession>A0AAN5MHP7</accession>
<dbReference type="EMBL" id="DACSWI010000011">
    <property type="protein sequence ID" value="HAT3810273.1"/>
    <property type="molecule type" value="Genomic_DNA"/>
</dbReference>
<reference evidence="2" key="2">
    <citation type="submission" date="2020-10" db="EMBL/GenBank/DDBJ databases">
        <authorList>
            <consortium name="NCBI Pathogen Detection Project"/>
        </authorList>
    </citation>
    <scope>NUCLEOTIDE SEQUENCE</scope>
    <source>
        <strain evidence="2">Morganella morganii ARLG-3209</strain>
    </source>
</reference>
<name>A0AAN5MHP7_MORMO</name>
<dbReference type="Proteomes" id="UP000865968">
    <property type="component" value="Unassembled WGS sequence"/>
</dbReference>
<proteinExistence type="predicted"/>
<organism evidence="2 3">
    <name type="scientific">Morganella morganii</name>
    <name type="common">Proteus morganii</name>
    <dbReference type="NCBI Taxonomy" id="582"/>
    <lineage>
        <taxon>Bacteria</taxon>
        <taxon>Pseudomonadati</taxon>
        <taxon>Pseudomonadota</taxon>
        <taxon>Gammaproteobacteria</taxon>
        <taxon>Enterobacterales</taxon>
        <taxon>Morganellaceae</taxon>
        <taxon>Morganella</taxon>
    </lineage>
</organism>
<dbReference type="AlphaFoldDB" id="A0AAN5MHP7"/>
<comment type="caution">
    <text evidence="2">The sequence shown here is derived from an EMBL/GenBank/DDBJ whole genome shotgun (WGS) entry which is preliminary data.</text>
</comment>
<dbReference type="Pfam" id="PF13503">
    <property type="entry name" value="DUF4123"/>
    <property type="match status" value="1"/>
</dbReference>
<sequence length="311" mass="35956">MAKPETGYAIIDAASEPDIFSLLDEYSPPACCLYSEPLQPEMAELAPYLVEVTEDVRKWLDTRNTPWGMVVYTTVTMRELRHHLRKFTMVIIPGQEKPVFWRFYDPRNVWEILATFDDWRLHTFLGPVTKLETNLWGNKKSDRFEAQRKGYPEQATLRGMFMKFSQQQYDAVGRTFSNKLAEKIAVFLSRDVMYLNGLIRTEYTIADNLYQVIENNKFDFVSERKFIPSAIYDKSEATANSLVAFLIANDIRDINSIGYIAYLFAHRKIAGFDAVPEEWISILTQPGQSGYYKVNTLMLKEFGKIPVLCKG</sequence>
<dbReference type="InterPro" id="IPR025391">
    <property type="entry name" value="DUF4123"/>
</dbReference>
<evidence type="ECO:0000259" key="1">
    <source>
        <dbReference type="Pfam" id="PF13503"/>
    </source>
</evidence>
<feature type="domain" description="DUF4123" evidence="1">
    <location>
        <begin position="8"/>
        <end position="122"/>
    </location>
</feature>
<evidence type="ECO:0000313" key="2">
    <source>
        <dbReference type="EMBL" id="HAT3810273.1"/>
    </source>
</evidence>
<gene>
    <name evidence="2" type="ORF">I8608_003166</name>
</gene>
<evidence type="ECO:0000313" key="3">
    <source>
        <dbReference type="Proteomes" id="UP000865968"/>
    </source>
</evidence>